<dbReference type="PANTHER" id="PTHR30203:SF24">
    <property type="entry name" value="BLR4935 PROTEIN"/>
    <property type="match status" value="1"/>
</dbReference>
<keyword evidence="3" id="KW-0472">Membrane</keyword>
<keyword evidence="3" id="KW-1134">Transmembrane beta strand</keyword>
<protein>
    <submittedName>
        <fullName evidence="5">Transporter</fullName>
    </submittedName>
</protein>
<evidence type="ECO:0000256" key="1">
    <source>
        <dbReference type="ARBA" id="ARBA00004442"/>
    </source>
</evidence>
<keyword evidence="3" id="KW-0812">Transmembrane</keyword>
<evidence type="ECO:0000313" key="5">
    <source>
        <dbReference type="EMBL" id="AUM14792.1"/>
    </source>
</evidence>
<comment type="subcellular location">
    <subcellularLocation>
        <location evidence="1">Cell outer membrane</location>
    </subcellularLocation>
</comment>
<dbReference type="GO" id="GO:0015562">
    <property type="term" value="F:efflux transmembrane transporter activity"/>
    <property type="evidence" value="ECO:0007669"/>
    <property type="project" value="InterPro"/>
</dbReference>
<accession>A0A2K9LR74</accession>
<evidence type="ECO:0000256" key="4">
    <source>
        <dbReference type="ARBA" id="ARBA00023237"/>
    </source>
</evidence>
<comment type="similarity">
    <text evidence="2">Belongs to the outer membrane factor (OMF) (TC 1.B.17) family.</text>
</comment>
<dbReference type="PANTHER" id="PTHR30203">
    <property type="entry name" value="OUTER MEMBRANE CATION EFFLUX PROTEIN"/>
    <property type="match status" value="1"/>
</dbReference>
<evidence type="ECO:0000256" key="3">
    <source>
        <dbReference type="ARBA" id="ARBA00022452"/>
    </source>
</evidence>
<dbReference type="InterPro" id="IPR010131">
    <property type="entry name" value="MdtP/NodT-like"/>
</dbReference>
<keyword evidence="6" id="KW-1185">Reference proteome</keyword>
<dbReference type="Pfam" id="PF02321">
    <property type="entry name" value="OEP"/>
    <property type="match status" value="2"/>
</dbReference>
<dbReference type="Gene3D" id="1.20.1600.10">
    <property type="entry name" value="Outer membrane efflux proteins (OEP)"/>
    <property type="match status" value="1"/>
</dbReference>
<organism evidence="5 6">
    <name type="scientific">Ketobacter alkanivorans</name>
    <dbReference type="NCBI Taxonomy" id="1917421"/>
    <lineage>
        <taxon>Bacteria</taxon>
        <taxon>Pseudomonadati</taxon>
        <taxon>Pseudomonadota</taxon>
        <taxon>Gammaproteobacteria</taxon>
        <taxon>Pseudomonadales</taxon>
        <taxon>Ketobacteraceae</taxon>
        <taxon>Ketobacter</taxon>
    </lineage>
</organism>
<name>A0A2K9LR74_9GAMM</name>
<dbReference type="AlphaFoldDB" id="A0A2K9LR74"/>
<evidence type="ECO:0000313" key="6">
    <source>
        <dbReference type="Proteomes" id="UP000235116"/>
    </source>
</evidence>
<dbReference type="SUPFAM" id="SSF56954">
    <property type="entry name" value="Outer membrane efflux proteins (OEP)"/>
    <property type="match status" value="1"/>
</dbReference>
<reference evidence="6" key="1">
    <citation type="submission" date="2017-08" db="EMBL/GenBank/DDBJ databases">
        <title>Direct submision.</title>
        <authorList>
            <person name="Kim S.-J."/>
            <person name="Rhee S.-K."/>
        </authorList>
    </citation>
    <scope>NUCLEOTIDE SEQUENCE [LARGE SCALE GENOMIC DNA]</scope>
    <source>
        <strain evidence="6">GI5</strain>
    </source>
</reference>
<dbReference type="InterPro" id="IPR003423">
    <property type="entry name" value="OMP_efflux"/>
</dbReference>
<dbReference type="EMBL" id="CP022684">
    <property type="protein sequence ID" value="AUM14792.1"/>
    <property type="molecule type" value="Genomic_DNA"/>
</dbReference>
<gene>
    <name evidence="5" type="ORF">Kalk_01120</name>
</gene>
<sequence length="406" mass="45495">MSCALISSFSYSANTQQALTLQTAIERTLQQNPQLHQFEFASQRLASERETSDLKPAYQLGVELENFAGTGEVSSFDSAELTVALSSVIELGDKRQSRVALANARMNTLELERQAQTLDVLGELTGSFIQLMSTQQELKLAAEAVELSKSLHNTVKNRAHSGAISDAEVMRAKAMLTQSNIQQENLRRRLERQKIALARFWGSTKIEFSSVEGDLFAFGQSQAFSDLYTAVQQSPAIMVFASEQRLKDAEVRLAQTQNRADLGWQFGIRRFEETGDSALTLGFSMPLFNESRNSGTVKSALAERNALEYRRSDRLLALHSRLYSAYSQREQFIAAHQQLKQSVIPDLEKALTITRQAYDRGRLKYQDWITAQQELLNAKQQMIETATVALLNQAVIEQLTAQPLTE</sequence>
<proteinExistence type="inferred from homology"/>
<dbReference type="Proteomes" id="UP000235116">
    <property type="component" value="Chromosome"/>
</dbReference>
<dbReference type="OrthoDB" id="9791261at2"/>
<keyword evidence="4" id="KW-0998">Cell outer membrane</keyword>
<evidence type="ECO:0000256" key="2">
    <source>
        <dbReference type="ARBA" id="ARBA00007613"/>
    </source>
</evidence>
<dbReference type="KEGG" id="kak:Kalk_01120"/>